<reference evidence="2" key="1">
    <citation type="journal article" date="2014" name="Int. J. Syst. Evol. Microbiol.">
        <title>Complete genome sequence of Corynebacterium casei LMG S-19264T (=DSM 44701T), isolated from a smear-ripened cheese.</title>
        <authorList>
            <consortium name="US DOE Joint Genome Institute (JGI-PGF)"/>
            <person name="Walter F."/>
            <person name="Albersmeier A."/>
            <person name="Kalinowski J."/>
            <person name="Ruckert C."/>
        </authorList>
    </citation>
    <scope>NUCLEOTIDE SEQUENCE</scope>
    <source>
        <strain evidence="2">KCTC 42650</strain>
    </source>
</reference>
<feature type="transmembrane region" description="Helical" evidence="1">
    <location>
        <begin position="39"/>
        <end position="57"/>
    </location>
</feature>
<gene>
    <name evidence="2" type="ORF">GCM10017056_06860</name>
</gene>
<dbReference type="RefSeq" id="WP_189678626.1">
    <property type="nucleotide sequence ID" value="NZ_BNCJ01000001.1"/>
</dbReference>
<dbReference type="AlphaFoldDB" id="A0A8J3GUK8"/>
<evidence type="ECO:0000313" key="2">
    <source>
        <dbReference type="EMBL" id="GHF37568.1"/>
    </source>
</evidence>
<keyword evidence="1" id="KW-0812">Transmembrane</keyword>
<protein>
    <submittedName>
        <fullName evidence="2">Uncharacterized protein</fullName>
    </submittedName>
</protein>
<accession>A0A8J3GUK8</accession>
<keyword evidence="1" id="KW-0472">Membrane</keyword>
<comment type="caution">
    <text evidence="2">The sequence shown here is derived from an EMBL/GenBank/DDBJ whole genome shotgun (WGS) entry which is preliminary data.</text>
</comment>
<evidence type="ECO:0000313" key="3">
    <source>
        <dbReference type="Proteomes" id="UP000626220"/>
    </source>
</evidence>
<evidence type="ECO:0000256" key="1">
    <source>
        <dbReference type="SAM" id="Phobius"/>
    </source>
</evidence>
<dbReference type="EMBL" id="BNCJ01000001">
    <property type="protein sequence ID" value="GHF37568.1"/>
    <property type="molecule type" value="Genomic_DNA"/>
</dbReference>
<name>A0A8J3GUK8_9RHOB</name>
<keyword evidence="3" id="KW-1185">Reference proteome</keyword>
<reference evidence="2" key="2">
    <citation type="submission" date="2020-09" db="EMBL/GenBank/DDBJ databases">
        <authorList>
            <person name="Sun Q."/>
            <person name="Kim S."/>
        </authorList>
    </citation>
    <scope>NUCLEOTIDE SEQUENCE</scope>
    <source>
        <strain evidence="2">KCTC 42650</strain>
    </source>
</reference>
<dbReference type="Proteomes" id="UP000626220">
    <property type="component" value="Unassembled WGS sequence"/>
</dbReference>
<proteinExistence type="predicted"/>
<sequence>MTQTEIISPEWQGILQPGERILWQGAPRSDDPSLKTDPYRSLLAIGVIAFATVMMAYRIPEAPTTKALLALFGLWLTACILIGYPAFGRTMFLAYKTRHSFYTLTTLRAFIGWTLFGHRRLEQWPIIRETKVELVPGNPGHVHFAERLHHNKHSTDVEKVGFRNIADPEAVHALILKVQEGTA</sequence>
<keyword evidence="1" id="KW-1133">Transmembrane helix</keyword>
<organism evidence="2 3">
    <name type="scientific">Seohaeicola zhoushanensis</name>
    <dbReference type="NCBI Taxonomy" id="1569283"/>
    <lineage>
        <taxon>Bacteria</taxon>
        <taxon>Pseudomonadati</taxon>
        <taxon>Pseudomonadota</taxon>
        <taxon>Alphaproteobacteria</taxon>
        <taxon>Rhodobacterales</taxon>
        <taxon>Roseobacteraceae</taxon>
        <taxon>Seohaeicola</taxon>
    </lineage>
</organism>
<feature type="transmembrane region" description="Helical" evidence="1">
    <location>
        <begin position="69"/>
        <end position="87"/>
    </location>
</feature>